<name>A0A919BZB1_STRFL</name>
<evidence type="ECO:0000256" key="1">
    <source>
        <dbReference type="SAM" id="MobiDB-lite"/>
    </source>
</evidence>
<feature type="region of interest" description="Disordered" evidence="1">
    <location>
        <begin position="144"/>
        <end position="176"/>
    </location>
</feature>
<feature type="region of interest" description="Disordered" evidence="1">
    <location>
        <begin position="1"/>
        <end position="20"/>
    </location>
</feature>
<reference evidence="2" key="1">
    <citation type="journal article" date="2014" name="Int. J. Syst. Evol. Microbiol.">
        <title>Complete genome sequence of Corynebacterium casei LMG S-19264T (=DSM 44701T), isolated from a smear-ripened cheese.</title>
        <authorList>
            <consortium name="US DOE Joint Genome Institute (JGI-PGF)"/>
            <person name="Walter F."/>
            <person name="Albersmeier A."/>
            <person name="Kalinowski J."/>
            <person name="Ruckert C."/>
        </authorList>
    </citation>
    <scope>NUCLEOTIDE SEQUENCE</scope>
    <source>
        <strain evidence="2">JCM 4122</strain>
    </source>
</reference>
<reference evidence="2" key="2">
    <citation type="submission" date="2020-09" db="EMBL/GenBank/DDBJ databases">
        <authorList>
            <person name="Sun Q."/>
            <person name="Ohkuma M."/>
        </authorList>
    </citation>
    <scope>NUCLEOTIDE SEQUENCE</scope>
    <source>
        <strain evidence="2">JCM 4122</strain>
    </source>
</reference>
<keyword evidence="3" id="KW-1185">Reference proteome</keyword>
<dbReference type="AlphaFoldDB" id="A0A919BZB1"/>
<dbReference type="EMBL" id="BNBE01000004">
    <property type="protein sequence ID" value="GHG27727.1"/>
    <property type="molecule type" value="Genomic_DNA"/>
</dbReference>
<feature type="region of interest" description="Disordered" evidence="1">
    <location>
        <begin position="41"/>
        <end position="64"/>
    </location>
</feature>
<evidence type="ECO:0000313" key="3">
    <source>
        <dbReference type="Proteomes" id="UP000632849"/>
    </source>
</evidence>
<organism evidence="2 3">
    <name type="scientific">Streptomyces filamentosus</name>
    <name type="common">Streptomyces roseosporus</name>
    <dbReference type="NCBI Taxonomy" id="67294"/>
    <lineage>
        <taxon>Bacteria</taxon>
        <taxon>Bacillati</taxon>
        <taxon>Actinomycetota</taxon>
        <taxon>Actinomycetes</taxon>
        <taxon>Kitasatosporales</taxon>
        <taxon>Streptomycetaceae</taxon>
        <taxon>Streptomyces</taxon>
    </lineage>
</organism>
<evidence type="ECO:0000313" key="2">
    <source>
        <dbReference type="EMBL" id="GHG27727.1"/>
    </source>
</evidence>
<comment type="caution">
    <text evidence="2">The sequence shown here is derived from an EMBL/GenBank/DDBJ whole genome shotgun (WGS) entry which is preliminary data.</text>
</comment>
<feature type="compositionally biased region" description="Polar residues" evidence="1">
    <location>
        <begin position="166"/>
        <end position="176"/>
    </location>
</feature>
<proteinExistence type="predicted"/>
<gene>
    <name evidence="2" type="ORF">GCM10017667_75810</name>
</gene>
<protein>
    <submittedName>
        <fullName evidence="2">Uncharacterized protein</fullName>
    </submittedName>
</protein>
<accession>A0A919BZB1</accession>
<dbReference type="Proteomes" id="UP000632849">
    <property type="component" value="Unassembled WGS sequence"/>
</dbReference>
<sequence length="195" mass="17705">MAGGGGGAGAGGSSGAGVPGAGEAGAGGGVGAGVTGTGRGAGVVAGGRRGEGGGGTTGTGPGGITGGLGSGGGVGFAGGFGVGFVGFVVFVGSGFWGSVGRGFVGVGFGGGVHASGPMTATEVCEPPGPTVAWAQESAVAGAGAVSSHTSPVAANDRVKGDRNRDTPTSLNTWTANRGPNALGFPGWWGSSGART</sequence>
<feature type="compositionally biased region" description="Basic and acidic residues" evidence="1">
    <location>
        <begin position="156"/>
        <end position="165"/>
    </location>
</feature>